<dbReference type="Gene3D" id="2.30.180.10">
    <property type="entry name" value="FAS1 domain"/>
    <property type="match status" value="2"/>
</dbReference>
<keyword evidence="4" id="KW-0325">Glycoprotein</keyword>
<dbReference type="PANTHER" id="PTHR24038:SF8">
    <property type="entry name" value="STABILIN-1"/>
    <property type="match status" value="1"/>
</dbReference>
<evidence type="ECO:0000313" key="7">
    <source>
        <dbReference type="Proteomes" id="UP001162483"/>
    </source>
</evidence>
<feature type="non-terminal residue" evidence="6">
    <location>
        <position position="194"/>
    </location>
</feature>
<feature type="domain" description="FAS1" evidence="5">
    <location>
        <begin position="136"/>
        <end position="194"/>
    </location>
</feature>
<name>A0ABN9EXS6_9NEOB</name>
<sequence>ELLRIPEVSIFSQWLTDSKFRIHSGSNVTALIPSDTAIMALNQENRKFWKDSYTMPFLIRAHFLHEAYISDQLKQHANQEIATLDPRTKWEIRVIEGNLTVNNASVITQDIPASNGFIFIIGQVLIPPLGNIPPRQPGLLKKLEQVPAWERFKLEIQKSGLVQEIEASQRYTIFVPDNSAIKKFYNQTDLGNLV</sequence>
<evidence type="ECO:0000256" key="1">
    <source>
        <dbReference type="ARBA" id="ARBA00004370"/>
    </source>
</evidence>
<dbReference type="EMBL" id="CATNWA010016023">
    <property type="protein sequence ID" value="CAI9589082.1"/>
    <property type="molecule type" value="Genomic_DNA"/>
</dbReference>
<evidence type="ECO:0000256" key="2">
    <source>
        <dbReference type="ARBA" id="ARBA00023136"/>
    </source>
</evidence>
<dbReference type="Pfam" id="PF02469">
    <property type="entry name" value="Fasciclin"/>
    <property type="match status" value="1"/>
</dbReference>
<evidence type="ECO:0000259" key="5">
    <source>
        <dbReference type="PROSITE" id="PS50213"/>
    </source>
</evidence>
<dbReference type="InterPro" id="IPR000782">
    <property type="entry name" value="FAS1_domain"/>
</dbReference>
<evidence type="ECO:0000256" key="4">
    <source>
        <dbReference type="ARBA" id="ARBA00023180"/>
    </source>
</evidence>
<organism evidence="6 7">
    <name type="scientific">Staurois parvus</name>
    <dbReference type="NCBI Taxonomy" id="386267"/>
    <lineage>
        <taxon>Eukaryota</taxon>
        <taxon>Metazoa</taxon>
        <taxon>Chordata</taxon>
        <taxon>Craniata</taxon>
        <taxon>Vertebrata</taxon>
        <taxon>Euteleostomi</taxon>
        <taxon>Amphibia</taxon>
        <taxon>Batrachia</taxon>
        <taxon>Anura</taxon>
        <taxon>Neobatrachia</taxon>
        <taxon>Ranoidea</taxon>
        <taxon>Ranidae</taxon>
        <taxon>Staurois</taxon>
    </lineage>
</organism>
<proteinExistence type="predicted"/>
<dbReference type="PANTHER" id="PTHR24038">
    <property type="entry name" value="STABILIN"/>
    <property type="match status" value="1"/>
</dbReference>
<dbReference type="Proteomes" id="UP001162483">
    <property type="component" value="Unassembled WGS sequence"/>
</dbReference>
<reference evidence="6" key="1">
    <citation type="submission" date="2023-05" db="EMBL/GenBank/DDBJ databases">
        <authorList>
            <person name="Stuckert A."/>
        </authorList>
    </citation>
    <scope>NUCLEOTIDE SEQUENCE</scope>
</reference>
<comment type="caution">
    <text evidence="6">The sequence shown here is derived from an EMBL/GenBank/DDBJ whole genome shotgun (WGS) entry which is preliminary data.</text>
</comment>
<keyword evidence="7" id="KW-1185">Reference proteome</keyword>
<feature type="non-terminal residue" evidence="6">
    <location>
        <position position="1"/>
    </location>
</feature>
<keyword evidence="2" id="KW-0472">Membrane</keyword>
<comment type="subcellular location">
    <subcellularLocation>
        <location evidence="1">Membrane</location>
    </subcellularLocation>
</comment>
<dbReference type="PROSITE" id="PS50213">
    <property type="entry name" value="FAS1"/>
    <property type="match status" value="2"/>
</dbReference>
<feature type="domain" description="FAS1" evidence="5">
    <location>
        <begin position="1"/>
        <end position="125"/>
    </location>
</feature>
<keyword evidence="3" id="KW-1015">Disulfide bond</keyword>
<protein>
    <recommendedName>
        <fullName evidence="5">FAS1 domain-containing protein</fullName>
    </recommendedName>
</protein>
<dbReference type="SUPFAM" id="SSF82153">
    <property type="entry name" value="FAS1 domain"/>
    <property type="match status" value="2"/>
</dbReference>
<dbReference type="SMART" id="SM00554">
    <property type="entry name" value="FAS1"/>
    <property type="match status" value="1"/>
</dbReference>
<accession>A0ABN9EXS6</accession>
<dbReference type="InterPro" id="IPR036378">
    <property type="entry name" value="FAS1_dom_sf"/>
</dbReference>
<evidence type="ECO:0000313" key="6">
    <source>
        <dbReference type="EMBL" id="CAI9589082.1"/>
    </source>
</evidence>
<evidence type="ECO:0000256" key="3">
    <source>
        <dbReference type="ARBA" id="ARBA00023157"/>
    </source>
</evidence>
<gene>
    <name evidence="6" type="ORF">SPARVUS_LOCUS10837513</name>
</gene>